<dbReference type="RefSeq" id="WP_041995149.1">
    <property type="nucleotide sequence ID" value="NZ_CDBT01000015.1"/>
</dbReference>
<comment type="caution">
    <text evidence="2">The sequence shown here is derived from an EMBL/GenBank/DDBJ whole genome shotgun (WGS) entry which is preliminary data.</text>
</comment>
<evidence type="ECO:0000313" key="2">
    <source>
        <dbReference type="EMBL" id="MFM4893167.1"/>
    </source>
</evidence>
<evidence type="ECO:0000259" key="1">
    <source>
        <dbReference type="PROSITE" id="PS51166"/>
    </source>
</evidence>
<protein>
    <submittedName>
        <fullName evidence="2">Isoamylase early set domain-containing protein</fullName>
    </submittedName>
</protein>
<dbReference type="SUPFAM" id="SSF81296">
    <property type="entry name" value="E set domains"/>
    <property type="match status" value="1"/>
</dbReference>
<name>A0ABW9GQT5_9GAMM</name>
<dbReference type="EMBL" id="JBGXBU010000003">
    <property type="protein sequence ID" value="MFM4893167.1"/>
    <property type="molecule type" value="Genomic_DNA"/>
</dbReference>
<dbReference type="InterPro" id="IPR002044">
    <property type="entry name" value="CBM20"/>
</dbReference>
<organism evidence="2 3">
    <name type="scientific">Aeromonas bivalvium</name>
    <dbReference type="NCBI Taxonomy" id="440079"/>
    <lineage>
        <taxon>Bacteria</taxon>
        <taxon>Pseudomonadati</taxon>
        <taxon>Pseudomonadota</taxon>
        <taxon>Gammaproteobacteria</taxon>
        <taxon>Aeromonadales</taxon>
        <taxon>Aeromonadaceae</taxon>
        <taxon>Aeromonas</taxon>
    </lineage>
</organism>
<dbReference type="InterPro" id="IPR014756">
    <property type="entry name" value="Ig_E-set"/>
</dbReference>
<accession>A0ABW9GQT5</accession>
<dbReference type="CDD" id="cd07184">
    <property type="entry name" value="E_set_Isoamylase_like_N"/>
    <property type="match status" value="1"/>
</dbReference>
<dbReference type="Gene3D" id="2.60.40.10">
    <property type="entry name" value="Immunoglobulins"/>
    <property type="match status" value="1"/>
</dbReference>
<dbReference type="InterPro" id="IPR013783">
    <property type="entry name" value="Ig-like_fold"/>
</dbReference>
<gene>
    <name evidence="2" type="ORF">ACEUDJ_09885</name>
</gene>
<reference evidence="2 3" key="1">
    <citation type="submission" date="2024-09" db="EMBL/GenBank/DDBJ databases">
        <title>Aeromonas strains Genome sequencing and assembly.</title>
        <authorList>
            <person name="Hu X."/>
            <person name="Tang B."/>
        </authorList>
    </citation>
    <scope>NUCLEOTIDE SEQUENCE [LARGE SCALE GENOMIC DNA]</scope>
    <source>
        <strain evidence="2 3">NB23SCDHY001</strain>
    </source>
</reference>
<evidence type="ECO:0000313" key="3">
    <source>
        <dbReference type="Proteomes" id="UP001630969"/>
    </source>
</evidence>
<keyword evidence="3" id="KW-1185">Reference proteome</keyword>
<dbReference type="GeneID" id="97220546"/>
<feature type="domain" description="CBM20" evidence="1">
    <location>
        <begin position="8"/>
        <end position="107"/>
    </location>
</feature>
<dbReference type="Proteomes" id="UP001630969">
    <property type="component" value="Unassembled WGS sequence"/>
</dbReference>
<proteinExistence type="predicted"/>
<sequence length="107" mass="12133">MPINKQFLKSRPEVKVTFEVEKAAAEGAEQVLLLGEFNQWQPIALKRMKSGEFKATLNLPTDGPSHFEYCYRLIQPDGECRYDNDWAADGYVPGPFGRDNSVVRVNP</sequence>
<dbReference type="PROSITE" id="PS51166">
    <property type="entry name" value="CBM20"/>
    <property type="match status" value="1"/>
</dbReference>